<reference evidence="1" key="1">
    <citation type="submission" date="2014-11" db="EMBL/GenBank/DDBJ databases">
        <authorList>
            <person name="Amaro Gonzalez C."/>
        </authorList>
    </citation>
    <scope>NUCLEOTIDE SEQUENCE</scope>
</reference>
<protein>
    <submittedName>
        <fullName evidence="1">Uncharacterized protein</fullName>
    </submittedName>
</protein>
<organism evidence="1">
    <name type="scientific">Anguilla anguilla</name>
    <name type="common">European freshwater eel</name>
    <name type="synonym">Muraena anguilla</name>
    <dbReference type="NCBI Taxonomy" id="7936"/>
    <lineage>
        <taxon>Eukaryota</taxon>
        <taxon>Metazoa</taxon>
        <taxon>Chordata</taxon>
        <taxon>Craniata</taxon>
        <taxon>Vertebrata</taxon>
        <taxon>Euteleostomi</taxon>
        <taxon>Actinopterygii</taxon>
        <taxon>Neopterygii</taxon>
        <taxon>Teleostei</taxon>
        <taxon>Anguilliformes</taxon>
        <taxon>Anguillidae</taxon>
        <taxon>Anguilla</taxon>
    </lineage>
</organism>
<evidence type="ECO:0000313" key="1">
    <source>
        <dbReference type="EMBL" id="JAH64100.1"/>
    </source>
</evidence>
<name>A0A0E9UFS8_ANGAN</name>
<sequence>MLFYFRLLLRTMILGNLQKKAGSDFLLAIKTT</sequence>
<dbReference type="AlphaFoldDB" id="A0A0E9UFS8"/>
<dbReference type="EMBL" id="GBXM01044477">
    <property type="protein sequence ID" value="JAH64100.1"/>
    <property type="molecule type" value="Transcribed_RNA"/>
</dbReference>
<reference evidence="1" key="2">
    <citation type="journal article" date="2015" name="Fish Shellfish Immunol.">
        <title>Early steps in the European eel (Anguilla anguilla)-Vibrio vulnificus interaction in the gills: Role of the RtxA13 toxin.</title>
        <authorList>
            <person name="Callol A."/>
            <person name="Pajuelo D."/>
            <person name="Ebbesson L."/>
            <person name="Teles M."/>
            <person name="MacKenzie S."/>
            <person name="Amaro C."/>
        </authorList>
    </citation>
    <scope>NUCLEOTIDE SEQUENCE</scope>
</reference>
<accession>A0A0E9UFS8</accession>
<proteinExistence type="predicted"/>